<feature type="domain" description="RGS" evidence="2">
    <location>
        <begin position="1067"/>
        <end position="1173"/>
    </location>
</feature>
<feature type="domain" description="RGS" evidence="2">
    <location>
        <begin position="710"/>
        <end position="816"/>
    </location>
</feature>
<comment type="caution">
    <text evidence="3">The sequence shown here is derived from an EMBL/GenBank/DDBJ whole genome shotgun (WGS) entry which is preliminary data.</text>
</comment>
<proteinExistence type="predicted"/>
<feature type="region of interest" description="Disordered" evidence="1">
    <location>
        <begin position="279"/>
        <end position="311"/>
    </location>
</feature>
<organism evidence="3 4">
    <name type="scientific">Phrynocephalus forsythii</name>
    <dbReference type="NCBI Taxonomy" id="171643"/>
    <lineage>
        <taxon>Eukaryota</taxon>
        <taxon>Metazoa</taxon>
        <taxon>Chordata</taxon>
        <taxon>Craniata</taxon>
        <taxon>Vertebrata</taxon>
        <taxon>Euteleostomi</taxon>
        <taxon>Lepidosauria</taxon>
        <taxon>Squamata</taxon>
        <taxon>Bifurcata</taxon>
        <taxon>Unidentata</taxon>
        <taxon>Episquamata</taxon>
        <taxon>Toxicofera</taxon>
        <taxon>Iguania</taxon>
        <taxon>Acrodonta</taxon>
        <taxon>Agamidae</taxon>
        <taxon>Agaminae</taxon>
        <taxon>Phrynocephalus</taxon>
    </lineage>
</organism>
<sequence>MREKRLATVPPCIRENEFEDYLATDDILVDFFNEFLSLPIFAEPIKFNPDFGIFEVATDTPQRMENQLRKMLYEQKPRKPIYDVTKAAKAEPPVSKDTSPPPPPPMADFDLNYTAMCLDREQAIEWIKKERLPAFLESDCYFEYRLAKLISQVEWSKTGVNFVVDKKYYPWFTRSPPPIEPFEENEDDLIMKKFYVSLGQATVTQTKDWFTLAKQSQNMITTDSLTRPLSSSHVRFSFEPSKLLSSSVDFRSQGMIPKVSSTILNADVFSSHLELDSQLKRKQSQTDPPLPHRATARRSIDEGHSVSVPDTPSHTILRAYLEQSWDSLPQGEMSTDLAQYQELASFRTVDEFSLAYAQYILKNSIAVLTGVPPEVNPTDVNFSRVSRVFIYEIENAQPFMEPYLQHPPVPGDDKMERGSETSVKSEKDYSEARAAWCRGHKMYDIGNRHEFERFKRFIRGTLGERYWWLWMDIERLKVLRDPKRKKRQLDRMKKIYLASNGDYFLTSEVLHKLNLEDGDQWNTHNLRRIQSEVVKPLLLYWGPRFCVIHTAAIQATTAKLKIWHSRQQKPRMDVDPFPQMVSLLPLRAKSCMPKIAHAHQQREEIGSPPPLSKAALLEIHSQKPPRLLSAVLPRSQSAVQEDPEAFVGLSDVCQKRPATVGSNVTHQTGLTDKMDYLKPQLDRKYTYAEVIPGKTSPEISELGSSRMERMLQSLNTENRAGYIFTEFCEKSGNKLWKNSAYFWFDLQDYHQLFYQETLHPLKLCKQAQFLYANYIAPSASMDIGLEQSAKNEIYQKIEPPFEDLFDPAEEYILTLLLGPWMRMVGQDRDTYGKVELVEETRQLDSVYFKKLQALYEESISKKGEVGAVEADKIPGPSDSAKAIEHPSQVLSEEVTSYRIAELLRNRLEMEQFRFFLEQQSSSADLMCWIDIEQFRRMLHKNKAQREEKAKDIKNKYLNKKYFFGPNSPATKEQQEQIMKLGGGWGQVLHEQVSPVVLLEVQKCVQERLEKKWLPLFYASEESGPQKKPKPHLQDAAEDILIQRHEKKTEPWKHADNKWVFSSREIITFRKALLNPVTAFQFQRFVSLKGDLLENGVLFWQEVQKYKDMCHSHCEDAMIQNKISTIINCFINSAIPPTIQIDIPEEQAQKIIEHRKELGPYVFREAQMTIFALLFKFWPKFCAFRGNLADEQILPLLDKRREKKLQKMKRAREAEEKTQMKKHAMSVKTGSTGLESRRTSKSELSSSPSFSGYGRQLSWTYSKYLEALQQERVLLKIQDDLEKKSVASSAYTGLSSILTLKNDHTVLPERPVHSAAFASAFIKQHHQYQPKDSQRTPKF</sequence>
<dbReference type="InterPro" id="IPR048074">
    <property type="entry name" value="RGS22_RGS_fourth"/>
</dbReference>
<dbReference type="PANTHER" id="PTHR46583">
    <property type="entry name" value="REGULATOR OF G-PROTEIN SIGNALING 22"/>
    <property type="match status" value="1"/>
</dbReference>
<dbReference type="SUPFAM" id="SSF48097">
    <property type="entry name" value="Regulator of G-protein signaling, RGS"/>
    <property type="match status" value="4"/>
</dbReference>
<dbReference type="CDD" id="cd08725">
    <property type="entry name" value="RGS_RGS22_4"/>
    <property type="match status" value="1"/>
</dbReference>
<protein>
    <recommendedName>
        <fullName evidence="2">RGS domain-containing protein</fullName>
    </recommendedName>
</protein>
<dbReference type="EMBL" id="JAPFRF010000003">
    <property type="protein sequence ID" value="KAJ7338004.1"/>
    <property type="molecule type" value="Genomic_DNA"/>
</dbReference>
<reference evidence="3" key="1">
    <citation type="journal article" date="2023" name="DNA Res.">
        <title>Chromosome-level genome assembly of Phrynocephalus forsythii using third-generation DNA sequencing and Hi-C analysis.</title>
        <authorList>
            <person name="Qi Y."/>
            <person name="Zhao W."/>
            <person name="Zhao Y."/>
            <person name="Niu C."/>
            <person name="Cao S."/>
            <person name="Zhang Y."/>
        </authorList>
    </citation>
    <scope>NUCLEOTIDE SEQUENCE</scope>
    <source>
        <tissue evidence="3">Muscle</tissue>
    </source>
</reference>
<gene>
    <name evidence="3" type="ORF">JRQ81_010530</name>
</gene>
<evidence type="ECO:0000313" key="4">
    <source>
        <dbReference type="Proteomes" id="UP001142489"/>
    </source>
</evidence>
<dbReference type="Pfam" id="PF00615">
    <property type="entry name" value="RGS"/>
    <property type="match status" value="3"/>
</dbReference>
<dbReference type="InterPro" id="IPR016137">
    <property type="entry name" value="RGS"/>
</dbReference>
<feature type="region of interest" description="Disordered" evidence="1">
    <location>
        <begin position="1209"/>
        <end position="1251"/>
    </location>
</feature>
<dbReference type="InterPro" id="IPR036305">
    <property type="entry name" value="RGS_sf"/>
</dbReference>
<dbReference type="Proteomes" id="UP001142489">
    <property type="component" value="Unassembled WGS sequence"/>
</dbReference>
<name>A0A9Q1B4H3_9SAUR</name>
<dbReference type="OrthoDB" id="10013157at2759"/>
<feature type="domain" description="RGS" evidence="2">
    <location>
        <begin position="898"/>
        <end position="957"/>
    </location>
</feature>
<dbReference type="InterPro" id="IPR048075">
    <property type="entry name" value="RGS22_RGS_second"/>
</dbReference>
<feature type="compositionally biased region" description="Low complexity" evidence="1">
    <location>
        <begin position="1241"/>
        <end position="1250"/>
    </location>
</feature>
<dbReference type="InterPro" id="IPR044926">
    <property type="entry name" value="RGS_subdomain_2"/>
</dbReference>
<dbReference type="InterPro" id="IPR042651">
    <property type="entry name" value="Rgs22"/>
</dbReference>
<dbReference type="GO" id="GO:0009966">
    <property type="term" value="P:regulation of signal transduction"/>
    <property type="evidence" value="ECO:0007669"/>
    <property type="project" value="InterPro"/>
</dbReference>
<dbReference type="PROSITE" id="PS50132">
    <property type="entry name" value="RGS"/>
    <property type="match status" value="3"/>
</dbReference>
<dbReference type="GO" id="GO:0005737">
    <property type="term" value="C:cytoplasm"/>
    <property type="evidence" value="ECO:0007669"/>
    <property type="project" value="TreeGrafter"/>
</dbReference>
<evidence type="ECO:0000313" key="3">
    <source>
        <dbReference type="EMBL" id="KAJ7338004.1"/>
    </source>
</evidence>
<dbReference type="Gene3D" id="1.10.167.10">
    <property type="entry name" value="Regulator of G-protein Signalling 4, domain 2"/>
    <property type="match status" value="3"/>
</dbReference>
<dbReference type="CDD" id="cd08727">
    <property type="entry name" value="RGS_RGS22_2"/>
    <property type="match status" value="1"/>
</dbReference>
<dbReference type="PANTHER" id="PTHR46583:SF1">
    <property type="entry name" value="REGULATOR OF G-PROTEIN SIGNALING 22"/>
    <property type="match status" value="1"/>
</dbReference>
<dbReference type="SMART" id="SM00315">
    <property type="entry name" value="RGS"/>
    <property type="match status" value="2"/>
</dbReference>
<dbReference type="GO" id="GO:0005634">
    <property type="term" value="C:nucleus"/>
    <property type="evidence" value="ECO:0007669"/>
    <property type="project" value="TreeGrafter"/>
</dbReference>
<evidence type="ECO:0000256" key="1">
    <source>
        <dbReference type="SAM" id="MobiDB-lite"/>
    </source>
</evidence>
<accession>A0A9Q1B4H3</accession>
<keyword evidence="4" id="KW-1185">Reference proteome</keyword>
<evidence type="ECO:0000259" key="2">
    <source>
        <dbReference type="PROSITE" id="PS50132"/>
    </source>
</evidence>
<dbReference type="GO" id="GO:0001965">
    <property type="term" value="F:G-protein alpha-subunit binding"/>
    <property type="evidence" value="ECO:0007669"/>
    <property type="project" value="InterPro"/>
</dbReference>